<keyword evidence="3 4" id="KW-0067">ATP-binding</keyword>
<dbReference type="Gene3D" id="3.40.50.300">
    <property type="entry name" value="P-loop containing nucleotide triphosphate hydrolases"/>
    <property type="match status" value="1"/>
</dbReference>
<feature type="domain" description="Helicase ATP-binding" evidence="5">
    <location>
        <begin position="37"/>
        <end position="229"/>
    </location>
</feature>
<dbReference type="InterPro" id="IPR000629">
    <property type="entry name" value="RNA-helicase_DEAD-box_CS"/>
</dbReference>
<dbReference type="Pfam" id="PF00270">
    <property type="entry name" value="DEAD"/>
    <property type="match status" value="1"/>
</dbReference>
<sequence>MQQLEFKDLVPALAPASLALLARQNFSKATPVQAATIPLLSNNKDVAVDACTGSGKTLAFVLPLVEILNKLETPLKRLQVGAIIISPTRELSKQINDVAYPFLEEVCGIVPKLLVGGTDPLQDVHRLRKEGAQVLIGTPGRIHDIMERTKDLELKSLEVLILDEADRLLSMGFSKYVPPLAGSLAAGLRVVGGQKLRAASICNWMFASGTLCQFALVALHDCCLPVVHVCGFSLCR</sequence>
<dbReference type="EMBL" id="LGRX02007528">
    <property type="protein sequence ID" value="KAK3274789.1"/>
    <property type="molecule type" value="Genomic_DNA"/>
</dbReference>
<evidence type="ECO:0000256" key="1">
    <source>
        <dbReference type="ARBA" id="ARBA00022741"/>
    </source>
</evidence>
<comment type="function">
    <text evidence="4">RNA helicase.</text>
</comment>
<dbReference type="GO" id="GO:0003724">
    <property type="term" value="F:RNA helicase activity"/>
    <property type="evidence" value="ECO:0007669"/>
    <property type="project" value="UniProtKB-EC"/>
</dbReference>
<dbReference type="PROSITE" id="PS00039">
    <property type="entry name" value="DEAD_ATP_HELICASE"/>
    <property type="match status" value="1"/>
</dbReference>
<evidence type="ECO:0000256" key="3">
    <source>
        <dbReference type="ARBA" id="ARBA00022840"/>
    </source>
</evidence>
<dbReference type="InterPro" id="IPR011545">
    <property type="entry name" value="DEAD/DEAH_box_helicase_dom"/>
</dbReference>
<dbReference type="GO" id="GO:0003723">
    <property type="term" value="F:RNA binding"/>
    <property type="evidence" value="ECO:0007669"/>
    <property type="project" value="UniProtKB-UniRule"/>
</dbReference>
<evidence type="ECO:0000256" key="4">
    <source>
        <dbReference type="RuleBase" id="RU365068"/>
    </source>
</evidence>
<dbReference type="GO" id="GO:0005524">
    <property type="term" value="F:ATP binding"/>
    <property type="evidence" value="ECO:0007669"/>
    <property type="project" value="UniProtKB-UniRule"/>
</dbReference>
<keyword evidence="4" id="KW-0694">RNA-binding</keyword>
<comment type="caution">
    <text evidence="6">The sequence shown here is derived from an EMBL/GenBank/DDBJ whole genome shotgun (WGS) entry which is preliminary data.</text>
</comment>
<dbReference type="PANTHER" id="PTHR24031">
    <property type="entry name" value="RNA HELICASE"/>
    <property type="match status" value="1"/>
</dbReference>
<dbReference type="GO" id="GO:0016787">
    <property type="term" value="F:hydrolase activity"/>
    <property type="evidence" value="ECO:0007669"/>
    <property type="project" value="UniProtKB-KW"/>
</dbReference>
<dbReference type="SUPFAM" id="SSF52540">
    <property type="entry name" value="P-loop containing nucleoside triphosphate hydrolases"/>
    <property type="match status" value="1"/>
</dbReference>
<reference evidence="6 7" key="1">
    <citation type="journal article" date="2015" name="Genome Biol. Evol.">
        <title>Comparative Genomics of a Bacterivorous Green Alga Reveals Evolutionary Causalities and Consequences of Phago-Mixotrophic Mode of Nutrition.</title>
        <authorList>
            <person name="Burns J.A."/>
            <person name="Paasch A."/>
            <person name="Narechania A."/>
            <person name="Kim E."/>
        </authorList>
    </citation>
    <scope>NUCLEOTIDE SEQUENCE [LARGE SCALE GENOMIC DNA]</scope>
    <source>
        <strain evidence="6 7">PLY_AMNH</strain>
    </source>
</reference>
<keyword evidence="1 4" id="KW-0547">Nucleotide-binding</keyword>
<comment type="domain">
    <text evidence="4">The Q motif is unique to and characteristic of the DEAD box family of RNA helicases and controls ATP binding and hydrolysis.</text>
</comment>
<keyword evidence="4" id="KW-0347">Helicase</keyword>
<dbReference type="Proteomes" id="UP001190700">
    <property type="component" value="Unassembled WGS sequence"/>
</dbReference>
<comment type="catalytic activity">
    <reaction evidence="4">
        <text>ATP + H2O = ADP + phosphate + H(+)</text>
        <dbReference type="Rhea" id="RHEA:13065"/>
        <dbReference type="ChEBI" id="CHEBI:15377"/>
        <dbReference type="ChEBI" id="CHEBI:15378"/>
        <dbReference type="ChEBI" id="CHEBI:30616"/>
        <dbReference type="ChEBI" id="CHEBI:43474"/>
        <dbReference type="ChEBI" id="CHEBI:456216"/>
        <dbReference type="EC" id="3.6.4.13"/>
    </reaction>
</comment>
<organism evidence="6 7">
    <name type="scientific">Cymbomonas tetramitiformis</name>
    <dbReference type="NCBI Taxonomy" id="36881"/>
    <lineage>
        <taxon>Eukaryota</taxon>
        <taxon>Viridiplantae</taxon>
        <taxon>Chlorophyta</taxon>
        <taxon>Pyramimonadophyceae</taxon>
        <taxon>Pyramimonadales</taxon>
        <taxon>Pyramimonadaceae</taxon>
        <taxon>Cymbomonas</taxon>
    </lineage>
</organism>
<keyword evidence="2 4" id="KW-0378">Hydrolase</keyword>
<evidence type="ECO:0000313" key="6">
    <source>
        <dbReference type="EMBL" id="KAK3274789.1"/>
    </source>
</evidence>
<evidence type="ECO:0000259" key="5">
    <source>
        <dbReference type="PROSITE" id="PS51192"/>
    </source>
</evidence>
<comment type="similarity">
    <text evidence="4">Belongs to the DEAD box helicase family.</text>
</comment>
<gene>
    <name evidence="6" type="ORF">CYMTET_17047</name>
</gene>
<accession>A0AAE0L7M8</accession>
<dbReference type="PROSITE" id="PS51192">
    <property type="entry name" value="HELICASE_ATP_BIND_1"/>
    <property type="match status" value="1"/>
</dbReference>
<protein>
    <recommendedName>
        <fullName evidence="4">ATP-dependent RNA helicase</fullName>
        <ecNumber evidence="4">3.6.4.13</ecNumber>
    </recommendedName>
</protein>
<dbReference type="InterPro" id="IPR014001">
    <property type="entry name" value="Helicase_ATP-bd"/>
</dbReference>
<dbReference type="AlphaFoldDB" id="A0AAE0L7M8"/>
<dbReference type="SMART" id="SM00487">
    <property type="entry name" value="DEXDc"/>
    <property type="match status" value="1"/>
</dbReference>
<evidence type="ECO:0000256" key="2">
    <source>
        <dbReference type="ARBA" id="ARBA00022801"/>
    </source>
</evidence>
<dbReference type="EC" id="3.6.4.13" evidence="4"/>
<name>A0AAE0L7M8_9CHLO</name>
<proteinExistence type="inferred from homology"/>
<evidence type="ECO:0000313" key="7">
    <source>
        <dbReference type="Proteomes" id="UP001190700"/>
    </source>
</evidence>
<keyword evidence="7" id="KW-1185">Reference proteome</keyword>
<dbReference type="InterPro" id="IPR027417">
    <property type="entry name" value="P-loop_NTPase"/>
</dbReference>